<evidence type="ECO:0000259" key="9">
    <source>
        <dbReference type="PROSITE" id="PS51740"/>
    </source>
</evidence>
<gene>
    <name evidence="7" type="primary">mraZ</name>
    <name evidence="10" type="ORF">W911_16615</name>
</gene>
<dbReference type="PATRIC" id="fig|1029756.8.peg.3459"/>
<sequence>MDRFVSTFTNKIDAKGRVSVPAPFRAVLERDGYSQGSLGGIYCYPAIDAPALDAGGERLAKKIDGLLAGLPDYSDERDELSVALYGDVQVLGIDGDGRIVLPESLRRHAGLEDHVTFVGLGDKFQIWAPRAFEERRERAREKAHEHRKLFGAGSGHRGGGGDGGARD</sequence>
<feature type="region of interest" description="Disordered" evidence="8">
    <location>
        <begin position="138"/>
        <end position="167"/>
    </location>
</feature>
<evidence type="ECO:0000313" key="11">
    <source>
        <dbReference type="Proteomes" id="UP000018542"/>
    </source>
</evidence>
<dbReference type="OrthoDB" id="9807753at2"/>
<evidence type="ECO:0000256" key="2">
    <source>
        <dbReference type="ARBA" id="ARBA00022490"/>
    </source>
</evidence>
<dbReference type="KEGG" id="hni:W911_16615"/>
<dbReference type="GO" id="GO:0005737">
    <property type="term" value="C:cytoplasm"/>
    <property type="evidence" value="ECO:0007669"/>
    <property type="project" value="UniProtKB-UniRule"/>
</dbReference>
<keyword evidence="4 7" id="KW-0805">Transcription regulation</keyword>
<dbReference type="InterPro" id="IPR038619">
    <property type="entry name" value="MraZ_sf"/>
</dbReference>
<dbReference type="InterPro" id="IPR035644">
    <property type="entry name" value="MraZ_C"/>
</dbReference>
<dbReference type="PANTHER" id="PTHR34701">
    <property type="entry name" value="TRANSCRIPTIONAL REGULATOR MRAZ"/>
    <property type="match status" value="1"/>
</dbReference>
<keyword evidence="11" id="KW-1185">Reference proteome</keyword>
<dbReference type="HAMAP" id="MF_01008">
    <property type="entry name" value="MraZ"/>
    <property type="match status" value="1"/>
</dbReference>
<name>V5SGJ7_9HYPH</name>
<dbReference type="PROSITE" id="PS51740">
    <property type="entry name" value="SPOVT_ABRB"/>
    <property type="match status" value="2"/>
</dbReference>
<dbReference type="GO" id="GO:0000976">
    <property type="term" value="F:transcription cis-regulatory region binding"/>
    <property type="evidence" value="ECO:0007669"/>
    <property type="project" value="TreeGrafter"/>
</dbReference>
<evidence type="ECO:0000256" key="7">
    <source>
        <dbReference type="HAMAP-Rule" id="MF_01008"/>
    </source>
</evidence>
<organism evidence="10 11">
    <name type="scientific">Hyphomicrobium nitrativorans NL23</name>
    <dbReference type="NCBI Taxonomy" id="1029756"/>
    <lineage>
        <taxon>Bacteria</taxon>
        <taxon>Pseudomonadati</taxon>
        <taxon>Pseudomonadota</taxon>
        <taxon>Alphaproteobacteria</taxon>
        <taxon>Hyphomicrobiales</taxon>
        <taxon>Hyphomicrobiaceae</taxon>
        <taxon>Hyphomicrobium</taxon>
    </lineage>
</organism>
<evidence type="ECO:0000256" key="4">
    <source>
        <dbReference type="ARBA" id="ARBA00023015"/>
    </source>
</evidence>
<dbReference type="InterPro" id="IPR020603">
    <property type="entry name" value="MraZ_dom"/>
</dbReference>
<dbReference type="Gene3D" id="3.40.1550.20">
    <property type="entry name" value="Transcriptional regulator MraZ domain"/>
    <property type="match status" value="1"/>
</dbReference>
<dbReference type="Proteomes" id="UP000018542">
    <property type="component" value="Chromosome"/>
</dbReference>
<dbReference type="InterPro" id="IPR035642">
    <property type="entry name" value="MraZ_N"/>
</dbReference>
<evidence type="ECO:0000256" key="8">
    <source>
        <dbReference type="SAM" id="MobiDB-lite"/>
    </source>
</evidence>
<evidence type="ECO:0000256" key="1">
    <source>
        <dbReference type="ARBA" id="ARBA00013860"/>
    </source>
</evidence>
<keyword evidence="2 7" id="KW-0963">Cytoplasm</keyword>
<dbReference type="GO" id="GO:0009295">
    <property type="term" value="C:nucleoid"/>
    <property type="evidence" value="ECO:0007669"/>
    <property type="project" value="UniProtKB-SubCell"/>
</dbReference>
<evidence type="ECO:0000256" key="6">
    <source>
        <dbReference type="ARBA" id="ARBA00023163"/>
    </source>
</evidence>
<dbReference type="Pfam" id="PF02381">
    <property type="entry name" value="MraZ"/>
    <property type="match status" value="1"/>
</dbReference>
<comment type="similarity">
    <text evidence="7">Belongs to the MraZ family.</text>
</comment>
<dbReference type="GO" id="GO:0003700">
    <property type="term" value="F:DNA-binding transcription factor activity"/>
    <property type="evidence" value="ECO:0007669"/>
    <property type="project" value="UniProtKB-UniRule"/>
</dbReference>
<protein>
    <recommendedName>
        <fullName evidence="1 7">Transcriptional regulator MraZ</fullName>
    </recommendedName>
</protein>
<dbReference type="PANTHER" id="PTHR34701:SF1">
    <property type="entry name" value="TRANSCRIPTIONAL REGULATOR MRAZ"/>
    <property type="match status" value="1"/>
</dbReference>
<accession>V5SGJ7</accession>
<feature type="domain" description="SpoVT-AbrB" evidence="9">
    <location>
        <begin position="7"/>
        <end position="57"/>
    </location>
</feature>
<dbReference type="CDD" id="cd16320">
    <property type="entry name" value="MraZ_N"/>
    <property type="match status" value="1"/>
</dbReference>
<dbReference type="AlphaFoldDB" id="V5SGJ7"/>
<keyword evidence="10" id="KW-0132">Cell division</keyword>
<keyword evidence="3" id="KW-0677">Repeat</keyword>
<dbReference type="EMBL" id="CP006912">
    <property type="protein sequence ID" value="AHB49658.1"/>
    <property type="molecule type" value="Genomic_DNA"/>
</dbReference>
<evidence type="ECO:0000256" key="5">
    <source>
        <dbReference type="ARBA" id="ARBA00023125"/>
    </source>
</evidence>
<dbReference type="GO" id="GO:0051301">
    <property type="term" value="P:cell division"/>
    <property type="evidence" value="ECO:0007669"/>
    <property type="project" value="UniProtKB-KW"/>
</dbReference>
<dbReference type="GO" id="GO:2000143">
    <property type="term" value="P:negative regulation of DNA-templated transcription initiation"/>
    <property type="evidence" value="ECO:0007669"/>
    <property type="project" value="TreeGrafter"/>
</dbReference>
<dbReference type="HOGENOM" id="CLU_107907_1_0_5"/>
<reference evidence="10 11" key="1">
    <citation type="journal article" date="2014" name="Genome Announc.">
        <title>Complete Genome Sequence of Hyphomicrobium nitrativorans Strain NL23, a Denitrifying Bacterium Isolated from Biofilm of a Methanol-Fed Denitrification System Treating Seawater at the Montreal Biodome.</title>
        <authorList>
            <person name="Martineau C."/>
            <person name="Villeneuve C."/>
            <person name="Mauffrey F."/>
            <person name="Villemur R."/>
        </authorList>
    </citation>
    <scope>NUCLEOTIDE SEQUENCE [LARGE SCALE GENOMIC DNA]</scope>
    <source>
        <strain evidence="10">NL23</strain>
    </source>
</reference>
<feature type="domain" description="SpoVT-AbrB" evidence="9">
    <location>
        <begin position="88"/>
        <end position="131"/>
    </location>
</feature>
<evidence type="ECO:0000313" key="10">
    <source>
        <dbReference type="EMBL" id="AHB49658.1"/>
    </source>
</evidence>
<dbReference type="InterPro" id="IPR003444">
    <property type="entry name" value="MraZ"/>
</dbReference>
<dbReference type="InterPro" id="IPR007159">
    <property type="entry name" value="SpoVT-AbrB_dom"/>
</dbReference>
<feature type="compositionally biased region" description="Gly residues" evidence="8">
    <location>
        <begin position="152"/>
        <end position="167"/>
    </location>
</feature>
<keyword evidence="10" id="KW-0131">Cell cycle</keyword>
<dbReference type="CDD" id="cd16321">
    <property type="entry name" value="MraZ_C"/>
    <property type="match status" value="1"/>
</dbReference>
<comment type="subunit">
    <text evidence="7">Forms oligomers.</text>
</comment>
<dbReference type="SUPFAM" id="SSF89447">
    <property type="entry name" value="AbrB/MazE/MraZ-like"/>
    <property type="match status" value="1"/>
</dbReference>
<keyword evidence="5 7" id="KW-0238">DNA-binding</keyword>
<proteinExistence type="inferred from homology"/>
<dbReference type="STRING" id="1029756.W911_16615"/>
<dbReference type="InterPro" id="IPR037914">
    <property type="entry name" value="SpoVT-AbrB_sf"/>
</dbReference>
<dbReference type="RefSeq" id="WP_023788615.1">
    <property type="nucleotide sequence ID" value="NC_022997.1"/>
</dbReference>
<comment type="subcellular location">
    <subcellularLocation>
        <location evidence="7">Cytoplasm</location>
        <location evidence="7">Nucleoid</location>
    </subcellularLocation>
</comment>
<keyword evidence="6 7" id="KW-0804">Transcription</keyword>
<evidence type="ECO:0000256" key="3">
    <source>
        <dbReference type="ARBA" id="ARBA00022737"/>
    </source>
</evidence>